<dbReference type="RefSeq" id="WP_189382179.1">
    <property type="nucleotide sequence ID" value="NZ_BMYI01000020.1"/>
</dbReference>
<keyword evidence="3" id="KW-1185">Reference proteome</keyword>
<dbReference type="PANTHER" id="PTHR43236:SF2">
    <property type="entry name" value="BLL0069 PROTEIN"/>
    <property type="match status" value="1"/>
</dbReference>
<dbReference type="SUPFAM" id="SSF47413">
    <property type="entry name" value="lambda repressor-like DNA-binding domains"/>
    <property type="match status" value="1"/>
</dbReference>
<dbReference type="SMART" id="SM00530">
    <property type="entry name" value="HTH_XRE"/>
    <property type="match status" value="1"/>
</dbReference>
<reference evidence="3" key="1">
    <citation type="journal article" date="2019" name="Int. J. Syst. Evol. Microbiol.">
        <title>The Global Catalogue of Microorganisms (GCM) 10K type strain sequencing project: providing services to taxonomists for standard genome sequencing and annotation.</title>
        <authorList>
            <consortium name="The Broad Institute Genomics Platform"/>
            <consortium name="The Broad Institute Genome Sequencing Center for Infectious Disease"/>
            <person name="Wu L."/>
            <person name="Ma J."/>
        </authorList>
    </citation>
    <scope>NUCLEOTIDE SEQUENCE [LARGE SCALE GENOMIC DNA]</scope>
    <source>
        <strain evidence="3">KCTC 23298</strain>
    </source>
</reference>
<sequence>MASLEILPSEHPGEFIAEELEARGWSQADLAFVLGWDVSQLNRLIKGKTDVTPDSANMLGDAFDMPAEFFMNLQKQYDLGRAKKADPGVRTRASWAAVFPVREMIKRGWIEDTESSLLDVQMVRFFGKNRRDEVPFVSEAPVIAHAARKTSYSEILPGQYVWLHRVRSVAQTIDCPKYSEDALRGVLSTLRSHFIDPDDLPRIPTLLKKCGVRLVLVEQIAGSKIDGVCTWLDDQPVIGLTNRLDRIDNLCFVLRHEIEHVLRGDGREDTFAPIDDFDGNLGSGNPDLPECEKLANAAAADFCVDQAMLQSFILRKSPYISEKDVRAFAARAQIHPAIVIGQIQHKTNRHNWLRKYQTSIRAFLKEWEAVDGWDEVARVEL</sequence>
<evidence type="ECO:0000313" key="2">
    <source>
        <dbReference type="EMBL" id="GHC36445.1"/>
    </source>
</evidence>
<comment type="caution">
    <text evidence="2">The sequence shown here is derived from an EMBL/GenBank/DDBJ whole genome shotgun (WGS) entry which is preliminary data.</text>
</comment>
<dbReference type="Proteomes" id="UP000658305">
    <property type="component" value="Unassembled WGS sequence"/>
</dbReference>
<name>A0ABQ3FS99_9RHOB</name>
<dbReference type="CDD" id="cd00093">
    <property type="entry name" value="HTH_XRE"/>
    <property type="match status" value="1"/>
</dbReference>
<gene>
    <name evidence="2" type="ORF">GCM10007291_42350</name>
</gene>
<dbReference type="NCBIfam" id="TIGR02607">
    <property type="entry name" value="antidote_HigA"/>
    <property type="match status" value="1"/>
</dbReference>
<evidence type="ECO:0000313" key="3">
    <source>
        <dbReference type="Proteomes" id="UP000658305"/>
    </source>
</evidence>
<dbReference type="InterPro" id="IPR001387">
    <property type="entry name" value="Cro/C1-type_HTH"/>
</dbReference>
<feature type="domain" description="HTH cro/C1-type" evidence="1">
    <location>
        <begin position="16"/>
        <end position="70"/>
    </location>
</feature>
<dbReference type="InterPro" id="IPR010982">
    <property type="entry name" value="Lambda_DNA-bd_dom_sf"/>
</dbReference>
<dbReference type="EMBL" id="BMYI01000020">
    <property type="protein sequence ID" value="GHC36445.1"/>
    <property type="molecule type" value="Genomic_DNA"/>
</dbReference>
<evidence type="ECO:0000259" key="1">
    <source>
        <dbReference type="PROSITE" id="PS50943"/>
    </source>
</evidence>
<protein>
    <submittedName>
        <fullName evidence="2">Transcriptional regulator</fullName>
    </submittedName>
</protein>
<dbReference type="Pfam" id="PF01381">
    <property type="entry name" value="HTH_3"/>
    <property type="match status" value="1"/>
</dbReference>
<dbReference type="InterPro" id="IPR052345">
    <property type="entry name" value="Rad_response_metalloprotease"/>
</dbReference>
<dbReference type="PANTHER" id="PTHR43236">
    <property type="entry name" value="ANTITOXIN HIGA1"/>
    <property type="match status" value="1"/>
</dbReference>
<dbReference type="PROSITE" id="PS50943">
    <property type="entry name" value="HTH_CROC1"/>
    <property type="match status" value="1"/>
</dbReference>
<dbReference type="Gene3D" id="1.10.260.40">
    <property type="entry name" value="lambda repressor-like DNA-binding domains"/>
    <property type="match status" value="1"/>
</dbReference>
<dbReference type="InterPro" id="IPR013430">
    <property type="entry name" value="Toxin_antidote_HigA"/>
</dbReference>
<organism evidence="2 3">
    <name type="scientific">Gemmobacter nanjingensis</name>
    <dbReference type="NCBI Taxonomy" id="488454"/>
    <lineage>
        <taxon>Bacteria</taxon>
        <taxon>Pseudomonadati</taxon>
        <taxon>Pseudomonadota</taxon>
        <taxon>Alphaproteobacteria</taxon>
        <taxon>Rhodobacterales</taxon>
        <taxon>Paracoccaceae</taxon>
        <taxon>Gemmobacter</taxon>
    </lineage>
</organism>
<accession>A0ABQ3FS99</accession>
<proteinExistence type="predicted"/>